<evidence type="ECO:0008006" key="4">
    <source>
        <dbReference type="Google" id="ProtNLM"/>
    </source>
</evidence>
<evidence type="ECO:0000256" key="1">
    <source>
        <dbReference type="SAM" id="Phobius"/>
    </source>
</evidence>
<organism evidence="2 3">
    <name type="scientific">Paenibacillus solani</name>
    <dbReference type="NCBI Taxonomy" id="1705565"/>
    <lineage>
        <taxon>Bacteria</taxon>
        <taxon>Bacillati</taxon>
        <taxon>Bacillota</taxon>
        <taxon>Bacilli</taxon>
        <taxon>Bacillales</taxon>
        <taxon>Paenibacillaceae</taxon>
        <taxon>Paenibacillus</taxon>
    </lineage>
</organism>
<proteinExistence type="predicted"/>
<feature type="transmembrane region" description="Helical" evidence="1">
    <location>
        <begin position="55"/>
        <end position="75"/>
    </location>
</feature>
<sequence length="324" mass="36954">MSIEEQLKEEFKHNAKNIVCPPTIDLRVMNACREQMLEKKGVQPMRRRGKLYKSIMFILVIAVVSGFAYAGRTLLFEETKGNMTMSAAKLEEFKLSNTQIESIREARKEVKAQLNPGESAVVYLTELDKITDLPFITVSKPEVNEDLDNWSKAMAHQFNVLPPDSLLGSYSFAGGMELSPFGVFWGSETDMTTLKKEMKDESEASGKDMVWRITQAPSSLPMLSYTTTYRNSEQETLYLVMETALDSKIKVQLVTPPSTKYEKMDLNGYSAHYFKNDSYIYTDNNFYQEISWMTEREGRAIIYRIGTDSPSMTKEKLMEAAQSL</sequence>
<name>A0A0M1P4U2_9BACL</name>
<reference evidence="3" key="1">
    <citation type="submission" date="2015-08" db="EMBL/GenBank/DDBJ databases">
        <title>Genome sequencing project for genomic taxonomy and phylogenomics of Bacillus-like bacteria.</title>
        <authorList>
            <person name="Liu B."/>
            <person name="Wang J."/>
            <person name="Zhu Y."/>
            <person name="Liu G."/>
            <person name="Chen Q."/>
            <person name="Chen Z."/>
            <person name="Lan J."/>
            <person name="Che J."/>
            <person name="Ge C."/>
            <person name="Shi H."/>
            <person name="Pan Z."/>
            <person name="Liu X."/>
        </authorList>
    </citation>
    <scope>NUCLEOTIDE SEQUENCE [LARGE SCALE GENOMIC DNA]</scope>
    <source>
        <strain evidence="3">FJAT-22460</strain>
    </source>
</reference>
<keyword evidence="3" id="KW-1185">Reference proteome</keyword>
<keyword evidence="1" id="KW-0812">Transmembrane</keyword>
<keyword evidence="1" id="KW-0472">Membrane</keyword>
<dbReference type="AlphaFoldDB" id="A0A0M1P4U2"/>
<dbReference type="EMBL" id="LIUT01000001">
    <property type="protein sequence ID" value="KOR89506.1"/>
    <property type="molecule type" value="Genomic_DNA"/>
</dbReference>
<evidence type="ECO:0000313" key="3">
    <source>
        <dbReference type="Proteomes" id="UP000036932"/>
    </source>
</evidence>
<accession>A0A0M1P4U2</accession>
<evidence type="ECO:0000313" key="2">
    <source>
        <dbReference type="EMBL" id="KOR89506.1"/>
    </source>
</evidence>
<dbReference type="PATRIC" id="fig|1705565.3.peg.4067"/>
<keyword evidence="1" id="KW-1133">Transmembrane helix</keyword>
<protein>
    <recommendedName>
        <fullName evidence="4">DUF4367 domain-containing protein</fullName>
    </recommendedName>
</protein>
<gene>
    <name evidence="2" type="ORF">AM231_10390</name>
</gene>
<dbReference type="OrthoDB" id="2471945at2"/>
<dbReference type="Proteomes" id="UP000036932">
    <property type="component" value="Unassembled WGS sequence"/>
</dbReference>
<dbReference type="RefSeq" id="WP_054402546.1">
    <property type="nucleotide sequence ID" value="NZ_LIUT01000001.1"/>
</dbReference>
<comment type="caution">
    <text evidence="2">The sequence shown here is derived from an EMBL/GenBank/DDBJ whole genome shotgun (WGS) entry which is preliminary data.</text>
</comment>